<dbReference type="PROSITE" id="PS50287">
    <property type="entry name" value="SRCR_2"/>
    <property type="match status" value="3"/>
</dbReference>
<dbReference type="PANTHER" id="PTHR48071:SF18">
    <property type="entry name" value="DELETED IN MALIGNANT BRAIN TUMORS 1 PROTEIN-RELATED"/>
    <property type="match status" value="1"/>
</dbReference>
<dbReference type="Gene3D" id="3.10.250.10">
    <property type="entry name" value="SRCR-like domain"/>
    <property type="match status" value="3"/>
</dbReference>
<feature type="disulfide bond" evidence="3">
    <location>
        <begin position="311"/>
        <end position="372"/>
    </location>
</feature>
<dbReference type="RefSeq" id="XP_030844519.1">
    <property type="nucleotide sequence ID" value="XM_030988659.1"/>
</dbReference>
<dbReference type="InterPro" id="IPR036772">
    <property type="entry name" value="SRCR-like_dom_sf"/>
</dbReference>
<evidence type="ECO:0000256" key="2">
    <source>
        <dbReference type="ARBA" id="ARBA00023157"/>
    </source>
</evidence>
<keyword evidence="7" id="KW-1185">Reference proteome</keyword>
<feature type="disulfide bond" evidence="3">
    <location>
        <begin position="298"/>
        <end position="362"/>
    </location>
</feature>
<dbReference type="FunFam" id="3.10.250.10:FF:000001">
    <property type="entry name" value="Lysyl oxidase 4 isoform X1"/>
    <property type="match status" value="3"/>
</dbReference>
<evidence type="ECO:0000256" key="4">
    <source>
        <dbReference type="SAM" id="SignalP"/>
    </source>
</evidence>
<keyword evidence="1 4" id="KW-0732">Signal</keyword>
<dbReference type="SUPFAM" id="SSF56487">
    <property type="entry name" value="SRCR-like"/>
    <property type="match status" value="3"/>
</dbReference>
<accession>A0A7M7P2L2</accession>
<feature type="disulfide bond" evidence="3">
    <location>
        <begin position="236"/>
        <end position="246"/>
    </location>
</feature>
<dbReference type="PANTHER" id="PTHR48071">
    <property type="entry name" value="SRCR DOMAIN-CONTAINING PROTEIN"/>
    <property type="match status" value="1"/>
</dbReference>
<evidence type="ECO:0000313" key="6">
    <source>
        <dbReference type="EnsemblMetazoa" id="XP_030844519"/>
    </source>
</evidence>
<evidence type="ECO:0000313" key="7">
    <source>
        <dbReference type="Proteomes" id="UP000007110"/>
    </source>
</evidence>
<dbReference type="EnsemblMetazoa" id="XM_030988659">
    <property type="protein sequence ID" value="XP_030844519"/>
    <property type="gene ID" value="LOC100888472"/>
</dbReference>
<feature type="disulfide bond" evidence="3">
    <location>
        <begin position="342"/>
        <end position="352"/>
    </location>
</feature>
<comment type="caution">
    <text evidence="3">Lacks conserved residue(s) required for the propagation of feature annotation.</text>
</comment>
<dbReference type="AlphaFoldDB" id="A0A7M7P2L2"/>
<name>A0A7M7P2L2_STRPU</name>
<dbReference type="InParanoid" id="A0A7M7P2L2"/>
<feature type="domain" description="SRCR" evidence="5">
    <location>
        <begin position="25"/>
        <end position="129"/>
    </location>
</feature>
<dbReference type="GO" id="GO:0016020">
    <property type="term" value="C:membrane"/>
    <property type="evidence" value="ECO:0007669"/>
    <property type="project" value="InterPro"/>
</dbReference>
<feature type="domain" description="SRCR" evidence="5">
    <location>
        <begin position="272"/>
        <end position="373"/>
    </location>
</feature>
<dbReference type="Proteomes" id="UP000007110">
    <property type="component" value="Unassembled WGS sequence"/>
</dbReference>
<feature type="domain" description="SRCR" evidence="5">
    <location>
        <begin position="168"/>
        <end position="267"/>
    </location>
</feature>
<feature type="disulfide bond" evidence="3">
    <location>
        <begin position="96"/>
        <end position="106"/>
    </location>
</feature>
<dbReference type="PROSITE" id="PS00420">
    <property type="entry name" value="SRCR_1"/>
    <property type="match status" value="3"/>
</dbReference>
<evidence type="ECO:0000256" key="1">
    <source>
        <dbReference type="ARBA" id="ARBA00022729"/>
    </source>
</evidence>
<reference evidence="6" key="2">
    <citation type="submission" date="2021-01" db="UniProtKB">
        <authorList>
            <consortium name="EnsemblMetazoa"/>
        </authorList>
    </citation>
    <scope>IDENTIFICATION</scope>
</reference>
<dbReference type="OMA" id="FKCANNG"/>
<dbReference type="InterPro" id="IPR001190">
    <property type="entry name" value="SRCR"/>
</dbReference>
<dbReference type="KEGG" id="spu:100888472"/>
<dbReference type="Pfam" id="PF00530">
    <property type="entry name" value="SRCR"/>
    <property type="match status" value="3"/>
</dbReference>
<sequence length="426" mass="46169">MMESYTILSLLLCLGVASAYSNFDVRLVGTGSNEWMGRVEVFYNGEWGTVCDDYWGLEDAKVVCRQLGYTGGASGFTIGAEFGQGSEKIFLDDVRCDGTENRITNCTYLLNTVGGTNCRHSEDSGVKCQGPRSTDEVVPAVVVPAVVVPAVVVPAVVVPDVVVRDGDVRLAGAGSSANQGRVEVYDNGQWGTVCNDLWDIRNALVVCRQLGFRGATSSRDQFGQGTGPILLDNVECGGDETSIMECRKNPIRSHNCYHHEDAGVICSDAILVRLVGPGSSANQGRVEVYANGRWGTVCHDLWDIQNANVVCRQLGFPRATAATSGARFGQGTGPILLDNVECEGDETSIMECRKNAIESHNCYHREDAGVICQDDKKRQLEDVEFYLKKEEQMAAAPVSDGKTDDDLKTKDILQALSDLLAELKDK</sequence>
<organism evidence="6 7">
    <name type="scientific">Strongylocentrotus purpuratus</name>
    <name type="common">Purple sea urchin</name>
    <dbReference type="NCBI Taxonomy" id="7668"/>
    <lineage>
        <taxon>Eukaryota</taxon>
        <taxon>Metazoa</taxon>
        <taxon>Echinodermata</taxon>
        <taxon>Eleutherozoa</taxon>
        <taxon>Echinozoa</taxon>
        <taxon>Echinoidea</taxon>
        <taxon>Euechinoidea</taxon>
        <taxon>Echinacea</taxon>
        <taxon>Camarodonta</taxon>
        <taxon>Echinidea</taxon>
        <taxon>Strongylocentrotidae</taxon>
        <taxon>Strongylocentrotus</taxon>
    </lineage>
</organism>
<keyword evidence="2 3" id="KW-1015">Disulfide bond</keyword>
<feature type="chain" id="PRO_5029624658" description="SRCR domain-containing protein" evidence="4">
    <location>
        <begin position="20"/>
        <end position="426"/>
    </location>
</feature>
<protein>
    <recommendedName>
        <fullName evidence="5">SRCR domain-containing protein</fullName>
    </recommendedName>
</protein>
<dbReference type="PRINTS" id="PR00258">
    <property type="entry name" value="SPERACTRCPTR"/>
</dbReference>
<reference evidence="7" key="1">
    <citation type="submission" date="2015-02" db="EMBL/GenBank/DDBJ databases">
        <title>Genome sequencing for Strongylocentrotus purpuratus.</title>
        <authorList>
            <person name="Murali S."/>
            <person name="Liu Y."/>
            <person name="Vee V."/>
            <person name="English A."/>
            <person name="Wang M."/>
            <person name="Skinner E."/>
            <person name="Han Y."/>
            <person name="Muzny D.M."/>
            <person name="Worley K.C."/>
            <person name="Gibbs R.A."/>
        </authorList>
    </citation>
    <scope>NUCLEOTIDE SEQUENCE</scope>
</reference>
<evidence type="ECO:0000259" key="5">
    <source>
        <dbReference type="PROSITE" id="PS50287"/>
    </source>
</evidence>
<dbReference type="SMART" id="SM00202">
    <property type="entry name" value="SR"/>
    <property type="match status" value="3"/>
</dbReference>
<evidence type="ECO:0000256" key="3">
    <source>
        <dbReference type="PROSITE-ProRule" id="PRU00196"/>
    </source>
</evidence>
<dbReference type="OrthoDB" id="536948at2759"/>
<dbReference type="GeneID" id="100888472"/>
<feature type="signal peptide" evidence="4">
    <location>
        <begin position="1"/>
        <end position="19"/>
    </location>
</feature>
<proteinExistence type="predicted"/>